<evidence type="ECO:0000259" key="1">
    <source>
        <dbReference type="PROSITE" id="PS51819"/>
    </source>
</evidence>
<evidence type="ECO:0000313" key="3">
    <source>
        <dbReference type="Proteomes" id="UP000271678"/>
    </source>
</evidence>
<dbReference type="Pfam" id="PF00903">
    <property type="entry name" value="Glyoxalase"/>
    <property type="match status" value="1"/>
</dbReference>
<dbReference type="Gene3D" id="3.10.180.10">
    <property type="entry name" value="2,3-Dihydroxybiphenyl 1,2-Dioxygenase, domain 1"/>
    <property type="match status" value="1"/>
</dbReference>
<dbReference type="EMBL" id="RJJQ01000007">
    <property type="protein sequence ID" value="RNI22967.1"/>
    <property type="molecule type" value="Genomic_DNA"/>
</dbReference>
<dbReference type="AlphaFoldDB" id="A0A3M9MCT8"/>
<organism evidence="2 3">
    <name type="scientific">Flexivirga caeni</name>
    <dbReference type="NCBI Taxonomy" id="2294115"/>
    <lineage>
        <taxon>Bacteria</taxon>
        <taxon>Bacillati</taxon>
        <taxon>Actinomycetota</taxon>
        <taxon>Actinomycetes</taxon>
        <taxon>Micrococcales</taxon>
        <taxon>Dermacoccaceae</taxon>
        <taxon>Flexivirga</taxon>
    </lineage>
</organism>
<dbReference type="PROSITE" id="PS51819">
    <property type="entry name" value="VOC"/>
    <property type="match status" value="1"/>
</dbReference>
<accession>A0A3M9MCT8</accession>
<comment type="caution">
    <text evidence="2">The sequence shown here is derived from an EMBL/GenBank/DDBJ whole genome shotgun (WGS) entry which is preliminary data.</text>
</comment>
<dbReference type="PANTHER" id="PTHR36503">
    <property type="entry name" value="BLR2520 PROTEIN"/>
    <property type="match status" value="1"/>
</dbReference>
<name>A0A3M9MCT8_9MICO</name>
<evidence type="ECO:0000313" key="2">
    <source>
        <dbReference type="EMBL" id="RNI22967.1"/>
    </source>
</evidence>
<keyword evidence="3" id="KW-1185">Reference proteome</keyword>
<dbReference type="InterPro" id="IPR004360">
    <property type="entry name" value="Glyas_Fos-R_dOase_dom"/>
</dbReference>
<gene>
    <name evidence="2" type="ORF">EFY87_08665</name>
</gene>
<sequence>MFNQPAEADRPSAPGLARDLTVNLPVADIPEAAGFYRDFLGLTDEGFNLGWVAHRSAPQTGAAVQLVTRDATAPVDSAISVHVADVDAAYAEAQRRGYRIVHPLTHEEWGVRRFFVQAPDGTVVNMVSHAD</sequence>
<dbReference type="InterPro" id="IPR029068">
    <property type="entry name" value="Glyas_Bleomycin-R_OHBP_Dase"/>
</dbReference>
<dbReference type="PANTHER" id="PTHR36503:SF3">
    <property type="entry name" value="BLR0126 PROTEIN"/>
    <property type="match status" value="1"/>
</dbReference>
<dbReference type="OrthoDB" id="9798201at2"/>
<dbReference type="Proteomes" id="UP000271678">
    <property type="component" value="Unassembled WGS sequence"/>
</dbReference>
<dbReference type="SUPFAM" id="SSF54593">
    <property type="entry name" value="Glyoxalase/Bleomycin resistance protein/Dihydroxybiphenyl dioxygenase"/>
    <property type="match status" value="1"/>
</dbReference>
<proteinExistence type="predicted"/>
<dbReference type="InterPro" id="IPR037523">
    <property type="entry name" value="VOC_core"/>
</dbReference>
<reference evidence="2 3" key="1">
    <citation type="submission" date="2018-11" db="EMBL/GenBank/DDBJ databases">
        <title>Draft genome of Simplicispira Flexivirga sp. BO-16.</title>
        <authorList>
            <person name="Im W.T."/>
        </authorList>
    </citation>
    <scope>NUCLEOTIDE SEQUENCE [LARGE SCALE GENOMIC DNA]</scope>
    <source>
        <strain evidence="2 3">BO-16</strain>
    </source>
</reference>
<protein>
    <submittedName>
        <fullName evidence="2">Glyoxalase</fullName>
    </submittedName>
</protein>
<feature type="domain" description="VOC" evidence="1">
    <location>
        <begin position="18"/>
        <end position="129"/>
    </location>
</feature>